<proteinExistence type="predicted"/>
<evidence type="ECO:0000313" key="1">
    <source>
        <dbReference type="EMBL" id="SOJ52537.1"/>
    </source>
</evidence>
<evidence type="ECO:0000313" key="2">
    <source>
        <dbReference type="Proteomes" id="UP000554965"/>
    </source>
</evidence>
<dbReference type="RefSeq" id="WP_222106452.1">
    <property type="nucleotide sequence ID" value="NZ_OCTY01000002.1"/>
</dbReference>
<organism evidence="1 2">
    <name type="scientific">Mycobacterium simulans</name>
    <dbReference type="NCBI Taxonomy" id="627089"/>
    <lineage>
        <taxon>Bacteria</taxon>
        <taxon>Bacillati</taxon>
        <taxon>Actinomycetota</taxon>
        <taxon>Actinomycetes</taxon>
        <taxon>Mycobacteriales</taxon>
        <taxon>Mycobacteriaceae</taxon>
        <taxon>Mycobacterium</taxon>
    </lineage>
</organism>
<gene>
    <name evidence="1" type="ORF">MSIMFB_00053</name>
</gene>
<accession>A0A7Z7N8B3</accession>
<comment type="caution">
    <text evidence="1">The sequence shown here is derived from an EMBL/GenBank/DDBJ whole genome shotgun (WGS) entry which is preliminary data.</text>
</comment>
<dbReference type="Proteomes" id="UP000554965">
    <property type="component" value="Unassembled WGS sequence"/>
</dbReference>
<protein>
    <submittedName>
        <fullName evidence="1">Uncharacterized protein</fullName>
    </submittedName>
</protein>
<reference evidence="1 2" key="1">
    <citation type="submission" date="2017-10" db="EMBL/GenBank/DDBJ databases">
        <authorList>
            <consortium name="Urmite Genomes"/>
        </authorList>
    </citation>
    <scope>NUCLEOTIDE SEQUENCE [LARGE SCALE GENOMIC DNA]</scope>
    <source>
        <strain evidence="1 2">FB-527</strain>
    </source>
</reference>
<name>A0A7Z7N8B3_9MYCO</name>
<keyword evidence="2" id="KW-1185">Reference proteome</keyword>
<dbReference type="EMBL" id="OCTY01000002">
    <property type="protein sequence ID" value="SOJ52537.1"/>
    <property type="molecule type" value="Genomic_DNA"/>
</dbReference>
<sequence>MSLPTVECNLSAIERAARTPNAGTYRILRGLRQRPPRQRQPREWLLHKPFAEAALVNTGGGLAVAAFDLGGILERDRDLNAARRRFDQVLVARRLVAETGRPADCRIVGAGSIRIGKVQGCL</sequence>
<dbReference type="AlphaFoldDB" id="A0A7Z7N8B3"/>